<feature type="transmembrane region" description="Helical" evidence="1">
    <location>
        <begin position="30"/>
        <end position="52"/>
    </location>
</feature>
<dbReference type="KEGG" id="req:REQ_16230"/>
<dbReference type="InterPro" id="IPR055568">
    <property type="entry name" value="DUF7144"/>
</dbReference>
<feature type="transmembrane region" description="Helical" evidence="1">
    <location>
        <begin position="72"/>
        <end position="93"/>
    </location>
</feature>
<evidence type="ECO:0000313" key="4">
    <source>
        <dbReference type="Proteomes" id="UP000006892"/>
    </source>
</evidence>
<dbReference type="AlphaFoldDB" id="A0A3S5Y579"/>
<keyword evidence="1" id="KW-1133">Transmembrane helix</keyword>
<dbReference type="RefSeq" id="WP_005514211.1">
    <property type="nucleotide sequence ID" value="NC_014659.1"/>
</dbReference>
<feature type="transmembrane region" description="Helical" evidence="1">
    <location>
        <begin position="123"/>
        <end position="141"/>
    </location>
</feature>
<reference evidence="3" key="1">
    <citation type="journal article" date="2010" name="PLoS Genet.">
        <title>The genome of a pathogenic rhodococcus: cooptive virulence underpinned by key gene acquisitions.</title>
        <authorList>
            <person name="Letek M."/>
            <person name="Gonzalez P."/>
            <person name="Macarthur I."/>
            <person name="Rodriguez H."/>
            <person name="Freeman T.C."/>
            <person name="Valero-Rello A."/>
            <person name="Blanco M."/>
            <person name="Buckley T."/>
            <person name="Cherevach I."/>
            <person name="Fahey R."/>
            <person name="Hapeshi A."/>
            <person name="Holdstock J."/>
            <person name="Leadon D."/>
            <person name="Navas J."/>
            <person name="Ocampo A."/>
            <person name="Quail M.A."/>
            <person name="Sanders M."/>
            <person name="Scortti M.M."/>
            <person name="Prescott J.F."/>
            <person name="Fogarty U."/>
            <person name="Meijer W.G."/>
            <person name="Parkhill J."/>
            <person name="Bentley S.D."/>
            <person name="Vazquez-Boland J.A."/>
        </authorList>
    </citation>
    <scope>NUCLEOTIDE SEQUENCE [LARGE SCALE GENOMIC DNA]</scope>
    <source>
        <strain evidence="3 4">103S</strain>
    </source>
</reference>
<gene>
    <name evidence="3" type="ordered locus">REQ_16230</name>
</gene>
<evidence type="ECO:0000313" key="3">
    <source>
        <dbReference type="EMBL" id="CBH47700.1"/>
    </source>
</evidence>
<dbReference type="EMBL" id="FN563149">
    <property type="protein sequence ID" value="CBH47700.1"/>
    <property type="molecule type" value="Genomic_DNA"/>
</dbReference>
<feature type="transmembrane region" description="Helical" evidence="1">
    <location>
        <begin position="100"/>
        <end position="117"/>
    </location>
</feature>
<feature type="domain" description="DUF7144" evidence="2">
    <location>
        <begin position="33"/>
        <end position="142"/>
    </location>
</feature>
<protein>
    <submittedName>
        <fullName evidence="3">Integral membrane protein</fullName>
    </submittedName>
</protein>
<dbReference type="Proteomes" id="UP001154400">
    <property type="component" value="Chromosome"/>
</dbReference>
<accession>A0A3S5Y579</accession>
<name>A0A3S5Y579_RHOH1</name>
<evidence type="ECO:0000259" key="2">
    <source>
        <dbReference type="Pfam" id="PF23636"/>
    </source>
</evidence>
<organism evidence="3">
    <name type="scientific">Rhodococcus hoagii (strain 103S)</name>
    <name type="common">Rhodococcus equi</name>
    <dbReference type="NCBI Taxonomy" id="685727"/>
    <lineage>
        <taxon>Bacteria</taxon>
        <taxon>Bacillati</taxon>
        <taxon>Actinomycetota</taxon>
        <taxon>Actinomycetes</taxon>
        <taxon>Mycobacteriales</taxon>
        <taxon>Nocardiaceae</taxon>
        <taxon>Prescottella</taxon>
    </lineage>
</organism>
<keyword evidence="1" id="KW-0472">Membrane</keyword>
<dbReference type="GeneID" id="57577314"/>
<proteinExistence type="predicted"/>
<dbReference type="Pfam" id="PF23636">
    <property type="entry name" value="DUF7144"/>
    <property type="match status" value="1"/>
</dbReference>
<keyword evidence="1" id="KW-0812">Transmembrane</keyword>
<evidence type="ECO:0000256" key="1">
    <source>
        <dbReference type="SAM" id="Phobius"/>
    </source>
</evidence>
<sequence length="149" mass="15751">MSDRTPENHGHDGLFAGDTVVEQAVAKGTALGGAVLLVTVGLLEALQGLSAVDGDKVLDLDADYRFQLGETGWGWIHVVLGIVVAAAGAALFTGRAWARVAAMVICGVSILVNFLWLPNYPMWAISIIALNAVVIWAVATWNPEETSRP</sequence>